<dbReference type="InterPro" id="IPR011991">
    <property type="entry name" value="ArsR-like_HTH"/>
</dbReference>
<keyword evidence="3" id="KW-1185">Reference proteome</keyword>
<evidence type="ECO:0000259" key="1">
    <source>
        <dbReference type="PROSITE" id="PS50995"/>
    </source>
</evidence>
<dbReference type="CDD" id="cd00090">
    <property type="entry name" value="HTH_ARSR"/>
    <property type="match status" value="1"/>
</dbReference>
<dbReference type="SMART" id="SM00347">
    <property type="entry name" value="HTH_MARR"/>
    <property type="match status" value="1"/>
</dbReference>
<dbReference type="AlphaFoldDB" id="A0A506UGW3"/>
<dbReference type="OrthoDB" id="1431064at2"/>
<comment type="caution">
    <text evidence="2">The sequence shown here is derived from an EMBL/GenBank/DDBJ whole genome shotgun (WGS) entry which is preliminary data.</text>
</comment>
<sequence>MADLVKELGYLTLGTRLRRLGERLQAETQRIMDEAGLTIQAAQFPYLAALDRDGPLSVGDLAALLGISQPGVTRTLSQLARQGLVETVISKEDQRRRVVALSDEGRALVAFSRDQVWPKVEAAVRGLCRDLDGSLLDQLAGLEQGLDGISLVRRAATWGQQ</sequence>
<dbReference type="GO" id="GO:0003700">
    <property type="term" value="F:DNA-binding transcription factor activity"/>
    <property type="evidence" value="ECO:0007669"/>
    <property type="project" value="InterPro"/>
</dbReference>
<dbReference type="Gene3D" id="1.10.10.10">
    <property type="entry name" value="Winged helix-like DNA-binding domain superfamily/Winged helix DNA-binding domain"/>
    <property type="match status" value="1"/>
</dbReference>
<reference evidence="2 3" key="1">
    <citation type="submission" date="2019-06" db="EMBL/GenBank/DDBJ databases">
        <authorList>
            <person name="Li M."/>
        </authorList>
    </citation>
    <scope>NUCLEOTIDE SEQUENCE [LARGE SCALE GENOMIC DNA]</scope>
    <source>
        <strain evidence="2 3">BGMRC2036</strain>
    </source>
</reference>
<evidence type="ECO:0000313" key="2">
    <source>
        <dbReference type="EMBL" id="TPW31487.1"/>
    </source>
</evidence>
<dbReference type="SUPFAM" id="SSF46785">
    <property type="entry name" value="Winged helix' DNA-binding domain"/>
    <property type="match status" value="1"/>
</dbReference>
<dbReference type="RefSeq" id="WP_141148257.1">
    <property type="nucleotide sequence ID" value="NZ_VHLG01000003.1"/>
</dbReference>
<dbReference type="InterPro" id="IPR036388">
    <property type="entry name" value="WH-like_DNA-bd_sf"/>
</dbReference>
<accession>A0A506UGW3</accession>
<dbReference type="PROSITE" id="PS50995">
    <property type="entry name" value="HTH_MARR_2"/>
    <property type="match status" value="1"/>
</dbReference>
<dbReference type="PANTHER" id="PTHR33164">
    <property type="entry name" value="TRANSCRIPTIONAL REGULATOR, MARR FAMILY"/>
    <property type="match status" value="1"/>
</dbReference>
<name>A0A506UGW3_9HYPH</name>
<dbReference type="PRINTS" id="PR00598">
    <property type="entry name" value="HTHMARR"/>
</dbReference>
<evidence type="ECO:0000313" key="3">
    <source>
        <dbReference type="Proteomes" id="UP000318801"/>
    </source>
</evidence>
<dbReference type="Proteomes" id="UP000318801">
    <property type="component" value="Unassembled WGS sequence"/>
</dbReference>
<proteinExistence type="predicted"/>
<dbReference type="InterPro" id="IPR000835">
    <property type="entry name" value="HTH_MarR-typ"/>
</dbReference>
<protein>
    <submittedName>
        <fullName evidence="2">MarR family transcriptional regulator</fullName>
    </submittedName>
</protein>
<gene>
    <name evidence="2" type="ORF">FJU08_06935</name>
</gene>
<dbReference type="EMBL" id="VHLG01000003">
    <property type="protein sequence ID" value="TPW31487.1"/>
    <property type="molecule type" value="Genomic_DNA"/>
</dbReference>
<dbReference type="InterPro" id="IPR036390">
    <property type="entry name" value="WH_DNA-bd_sf"/>
</dbReference>
<organism evidence="2 3">
    <name type="scientific">Martelella alba</name>
    <dbReference type="NCBI Taxonomy" id="2590451"/>
    <lineage>
        <taxon>Bacteria</taxon>
        <taxon>Pseudomonadati</taxon>
        <taxon>Pseudomonadota</taxon>
        <taxon>Alphaproteobacteria</taxon>
        <taxon>Hyphomicrobiales</taxon>
        <taxon>Aurantimonadaceae</taxon>
        <taxon>Martelella</taxon>
    </lineage>
</organism>
<dbReference type="PANTHER" id="PTHR33164:SF99">
    <property type="entry name" value="MARR FAMILY REGULATORY PROTEIN"/>
    <property type="match status" value="1"/>
</dbReference>
<dbReference type="InterPro" id="IPR039422">
    <property type="entry name" value="MarR/SlyA-like"/>
</dbReference>
<feature type="domain" description="HTH marR-type" evidence="1">
    <location>
        <begin position="10"/>
        <end position="151"/>
    </location>
</feature>
<dbReference type="Pfam" id="PF12802">
    <property type="entry name" value="MarR_2"/>
    <property type="match status" value="1"/>
</dbReference>
<dbReference type="GO" id="GO:0006950">
    <property type="term" value="P:response to stress"/>
    <property type="evidence" value="ECO:0007669"/>
    <property type="project" value="TreeGrafter"/>
</dbReference>